<dbReference type="EMBL" id="JALHLG010000013">
    <property type="protein sequence ID" value="MCJ2187320.1"/>
    <property type="molecule type" value="Genomic_DNA"/>
</dbReference>
<proteinExistence type="predicted"/>
<dbReference type="InterPro" id="IPR018062">
    <property type="entry name" value="HTH_AraC-typ_CS"/>
</dbReference>
<organism evidence="5 6">
    <name type="scientific">Novosphingobium beihaiensis</name>
    <dbReference type="NCBI Taxonomy" id="2930389"/>
    <lineage>
        <taxon>Bacteria</taxon>
        <taxon>Pseudomonadati</taxon>
        <taxon>Pseudomonadota</taxon>
        <taxon>Alphaproteobacteria</taxon>
        <taxon>Sphingomonadales</taxon>
        <taxon>Sphingomonadaceae</taxon>
        <taxon>Novosphingobium</taxon>
    </lineage>
</organism>
<dbReference type="PROSITE" id="PS01124">
    <property type="entry name" value="HTH_ARAC_FAMILY_2"/>
    <property type="match status" value="1"/>
</dbReference>
<keyword evidence="6" id="KW-1185">Reference proteome</keyword>
<accession>A0ABT0BQT1</accession>
<evidence type="ECO:0000256" key="2">
    <source>
        <dbReference type="ARBA" id="ARBA00023125"/>
    </source>
</evidence>
<dbReference type="Gene3D" id="1.10.10.60">
    <property type="entry name" value="Homeodomain-like"/>
    <property type="match status" value="1"/>
</dbReference>
<evidence type="ECO:0000313" key="6">
    <source>
        <dbReference type="Proteomes" id="UP001202281"/>
    </source>
</evidence>
<keyword evidence="3" id="KW-0804">Transcription</keyword>
<dbReference type="PANTHER" id="PTHR43280:SF31">
    <property type="entry name" value="TRANSCRIPTIONAL REGULATORY PROTEIN"/>
    <property type="match status" value="1"/>
</dbReference>
<reference evidence="5 6" key="1">
    <citation type="submission" date="2022-04" db="EMBL/GenBank/DDBJ databases">
        <title>Identification of a novel bacterium isolated from mangrove sediments.</title>
        <authorList>
            <person name="Pan X."/>
        </authorList>
    </citation>
    <scope>NUCLEOTIDE SEQUENCE [LARGE SCALE GENOMIC DNA]</scope>
    <source>
        <strain evidence="5 6">B2638</strain>
    </source>
</reference>
<dbReference type="SUPFAM" id="SSF46689">
    <property type="entry name" value="Homeodomain-like"/>
    <property type="match status" value="1"/>
</dbReference>
<gene>
    <name evidence="5" type="ORF">MTR66_10915</name>
</gene>
<evidence type="ECO:0000256" key="3">
    <source>
        <dbReference type="ARBA" id="ARBA00023163"/>
    </source>
</evidence>
<dbReference type="PANTHER" id="PTHR43280">
    <property type="entry name" value="ARAC-FAMILY TRANSCRIPTIONAL REGULATOR"/>
    <property type="match status" value="1"/>
</dbReference>
<feature type="domain" description="HTH araC/xylS-type" evidence="4">
    <location>
        <begin position="217"/>
        <end position="318"/>
    </location>
</feature>
<dbReference type="SMART" id="SM00342">
    <property type="entry name" value="HTH_ARAC"/>
    <property type="match status" value="1"/>
</dbReference>
<dbReference type="RefSeq" id="WP_243920861.1">
    <property type="nucleotide sequence ID" value="NZ_JALHLG010000013.1"/>
</dbReference>
<keyword evidence="1" id="KW-0805">Transcription regulation</keyword>
<dbReference type="InterPro" id="IPR009057">
    <property type="entry name" value="Homeodomain-like_sf"/>
</dbReference>
<protein>
    <submittedName>
        <fullName evidence="5">AraC family transcriptional regulator</fullName>
    </submittedName>
</protein>
<evidence type="ECO:0000259" key="4">
    <source>
        <dbReference type="PROSITE" id="PS01124"/>
    </source>
</evidence>
<dbReference type="InterPro" id="IPR020449">
    <property type="entry name" value="Tscrpt_reg_AraC-type_HTH"/>
</dbReference>
<evidence type="ECO:0000313" key="5">
    <source>
        <dbReference type="EMBL" id="MCJ2187320.1"/>
    </source>
</evidence>
<sequence length="350" mass="39859">MTETLFSFDKRNYRDCQQMFRGTRDQEYYRGDFWIEESSNMDVRSERKTVGPISIIRQRSAANLFFRRSRQHIREDATDLSILWFVKHGEMAFSNQCGNKVAKPGDFVITRSMSPFFIECRTDGDNGHEVLHVTVPTHILRAYIQQDLSTGLFMPVERAEMAVAENLLTGVFDDDGALGEDSARLLVETAFALIGNAVRETEELQPARQSIADRRLEEVLRFIEVHLSDPQLSTAMVAKGCGISPRYLSFLLRLRETSFSELVWEQRLAKAKEWLASSDPRDISISEIAYGVGFKSPAHFSRMFKRVFGANPREYRGECSAREAEAEGVTMQMEPAGRFPEFPAAGQLLQ</sequence>
<dbReference type="Pfam" id="PF12833">
    <property type="entry name" value="HTH_18"/>
    <property type="match status" value="1"/>
</dbReference>
<evidence type="ECO:0000256" key="1">
    <source>
        <dbReference type="ARBA" id="ARBA00023015"/>
    </source>
</evidence>
<dbReference type="Proteomes" id="UP001202281">
    <property type="component" value="Unassembled WGS sequence"/>
</dbReference>
<dbReference type="PRINTS" id="PR00032">
    <property type="entry name" value="HTHARAC"/>
</dbReference>
<name>A0ABT0BQT1_9SPHN</name>
<dbReference type="PROSITE" id="PS00041">
    <property type="entry name" value="HTH_ARAC_FAMILY_1"/>
    <property type="match status" value="1"/>
</dbReference>
<comment type="caution">
    <text evidence="5">The sequence shown here is derived from an EMBL/GenBank/DDBJ whole genome shotgun (WGS) entry which is preliminary data.</text>
</comment>
<keyword evidence="2" id="KW-0238">DNA-binding</keyword>
<dbReference type="InterPro" id="IPR018060">
    <property type="entry name" value="HTH_AraC"/>
</dbReference>